<dbReference type="InterPro" id="IPR036441">
    <property type="entry name" value="DHquinase_II_sf"/>
</dbReference>
<feature type="binding site" evidence="7">
    <location>
        <position position="139"/>
    </location>
    <ligand>
        <name>substrate</name>
    </ligand>
</feature>
<dbReference type="NCBIfam" id="NF003807">
    <property type="entry name" value="PRK05395.1-4"/>
    <property type="match status" value="1"/>
</dbReference>
<dbReference type="HAMAP" id="MF_00169">
    <property type="entry name" value="AroQ"/>
    <property type="match status" value="1"/>
</dbReference>
<dbReference type="SUPFAM" id="SSF52304">
    <property type="entry name" value="Type II 3-dehydroquinate dehydratase"/>
    <property type="match status" value="1"/>
</dbReference>
<organism evidence="8 9">
    <name type="scientific">Tumidithrix elongata BACA0141</name>
    <dbReference type="NCBI Taxonomy" id="2716417"/>
    <lineage>
        <taxon>Bacteria</taxon>
        <taxon>Bacillati</taxon>
        <taxon>Cyanobacteriota</taxon>
        <taxon>Cyanophyceae</taxon>
        <taxon>Pseudanabaenales</taxon>
        <taxon>Pseudanabaenaceae</taxon>
        <taxon>Tumidithrix</taxon>
        <taxon>Tumidithrix elongata</taxon>
    </lineage>
</organism>
<dbReference type="GO" id="GO:0008652">
    <property type="term" value="P:amino acid biosynthetic process"/>
    <property type="evidence" value="ECO:0007669"/>
    <property type="project" value="UniProtKB-KW"/>
</dbReference>
<name>A0AAW9PQU2_9CYAN</name>
<evidence type="ECO:0000256" key="4">
    <source>
        <dbReference type="ARBA" id="ARBA00011193"/>
    </source>
</evidence>
<keyword evidence="7" id="KW-0057">Aromatic amino acid biosynthesis</keyword>
<feature type="binding site" evidence="7">
    <location>
        <position position="108"/>
    </location>
    <ligand>
        <name>substrate</name>
    </ligand>
</feature>
<comment type="subunit">
    <text evidence="4 7">Homododecamer.</text>
</comment>
<sequence>MLQNFAIAFPNANANVSIPSQSIKIFPLPMKILILHGPNLNMLGKREPEVYGSLSLAEINQILTQDAQELGATLTIVQSNHEGVLIDTIHAAWQQQHGIVINPGGLTHTSVSLRDAIASVNIPTVEVHLSNIHKREEFRHHSFIAPLAIGQISGFGMESYRLGLRAIVSHLRLALPKPTS</sequence>
<evidence type="ECO:0000256" key="6">
    <source>
        <dbReference type="ARBA" id="ARBA00023239"/>
    </source>
</evidence>
<comment type="caution">
    <text evidence="8">The sequence shown here is derived from an EMBL/GenBank/DDBJ whole genome shotgun (WGS) entry which is preliminary data.</text>
</comment>
<comment type="catalytic activity">
    <reaction evidence="1 7">
        <text>3-dehydroquinate = 3-dehydroshikimate + H2O</text>
        <dbReference type="Rhea" id="RHEA:21096"/>
        <dbReference type="ChEBI" id="CHEBI:15377"/>
        <dbReference type="ChEBI" id="CHEBI:16630"/>
        <dbReference type="ChEBI" id="CHEBI:32364"/>
        <dbReference type="EC" id="4.2.1.10"/>
    </reaction>
</comment>
<proteinExistence type="inferred from homology"/>
<feature type="active site" description="Proton donor" evidence="7">
    <location>
        <position position="128"/>
    </location>
</feature>
<dbReference type="Pfam" id="PF01220">
    <property type="entry name" value="DHquinase_II"/>
    <property type="match status" value="1"/>
</dbReference>
<keyword evidence="9" id="KW-1185">Reference proteome</keyword>
<evidence type="ECO:0000256" key="7">
    <source>
        <dbReference type="HAMAP-Rule" id="MF_00169"/>
    </source>
</evidence>
<dbReference type="PANTHER" id="PTHR21272:SF3">
    <property type="entry name" value="CATABOLIC 3-DEHYDROQUINASE"/>
    <property type="match status" value="1"/>
</dbReference>
<dbReference type="InterPro" id="IPR018509">
    <property type="entry name" value="DHquinase_II_CS"/>
</dbReference>
<feature type="active site" description="Proton acceptor" evidence="7">
    <location>
        <position position="51"/>
    </location>
</feature>
<comment type="pathway">
    <text evidence="2 7">Metabolic intermediate biosynthesis; chorismate biosynthesis; chorismate from D-erythrose 4-phosphate and phosphoenolpyruvate: step 3/7.</text>
</comment>
<feature type="binding site" evidence="7">
    <location>
        <position position="115"/>
    </location>
    <ligand>
        <name>substrate</name>
    </ligand>
</feature>
<accession>A0AAW9PQU2</accession>
<evidence type="ECO:0000256" key="3">
    <source>
        <dbReference type="ARBA" id="ARBA00011037"/>
    </source>
</evidence>
<evidence type="ECO:0000256" key="1">
    <source>
        <dbReference type="ARBA" id="ARBA00001864"/>
    </source>
</evidence>
<reference evidence="8" key="1">
    <citation type="submission" date="2024-01" db="EMBL/GenBank/DDBJ databases">
        <title>Bank of Algae and Cyanobacteria of the Azores (BACA) strain genomes.</title>
        <authorList>
            <person name="Luz R."/>
            <person name="Cordeiro R."/>
            <person name="Fonseca A."/>
            <person name="Goncalves V."/>
        </authorList>
    </citation>
    <scope>NUCLEOTIDE SEQUENCE</scope>
    <source>
        <strain evidence="8">BACA0141</strain>
    </source>
</reference>
<dbReference type="NCBIfam" id="NF003804">
    <property type="entry name" value="PRK05395.1-1"/>
    <property type="match status" value="1"/>
</dbReference>
<comment type="function">
    <text evidence="7">Catalyzes a trans-dehydration via an enolate intermediate.</text>
</comment>
<dbReference type="GO" id="GO:0009073">
    <property type="term" value="P:aromatic amino acid family biosynthetic process"/>
    <property type="evidence" value="ECO:0007669"/>
    <property type="project" value="UniProtKB-KW"/>
</dbReference>
<evidence type="ECO:0000313" key="9">
    <source>
        <dbReference type="Proteomes" id="UP001333818"/>
    </source>
</evidence>
<dbReference type="NCBIfam" id="NF003806">
    <property type="entry name" value="PRK05395.1-3"/>
    <property type="match status" value="1"/>
</dbReference>
<feature type="site" description="Transition state stabilizer" evidence="7">
    <location>
        <position position="46"/>
    </location>
</feature>
<dbReference type="EMBL" id="JAZBJZ010000007">
    <property type="protein sequence ID" value="MEE3715767.1"/>
    <property type="molecule type" value="Genomic_DNA"/>
</dbReference>
<keyword evidence="7" id="KW-0028">Amino-acid biosynthesis</keyword>
<keyword evidence="6 7" id="KW-0456">Lyase</keyword>
<protein>
    <recommendedName>
        <fullName evidence="5 7">3-dehydroquinate dehydratase</fullName>
        <shortName evidence="7">3-dehydroquinase</shortName>
        <ecNumber evidence="5 7">4.2.1.10</ecNumber>
    </recommendedName>
    <alternativeName>
        <fullName evidence="7">Type II DHQase</fullName>
    </alternativeName>
</protein>
<dbReference type="NCBIfam" id="TIGR01088">
    <property type="entry name" value="aroQ"/>
    <property type="match status" value="1"/>
</dbReference>
<feature type="binding site" evidence="7">
    <location>
        <position position="102"/>
    </location>
    <ligand>
        <name>substrate</name>
    </ligand>
</feature>
<dbReference type="PROSITE" id="PS01029">
    <property type="entry name" value="DEHYDROQUINASE_II"/>
    <property type="match status" value="1"/>
</dbReference>
<dbReference type="GO" id="GO:0003855">
    <property type="term" value="F:3-dehydroquinate dehydratase activity"/>
    <property type="evidence" value="ECO:0007669"/>
    <property type="project" value="UniProtKB-UniRule"/>
</dbReference>
<evidence type="ECO:0000256" key="5">
    <source>
        <dbReference type="ARBA" id="ARBA00012060"/>
    </source>
</evidence>
<evidence type="ECO:0000256" key="2">
    <source>
        <dbReference type="ARBA" id="ARBA00004902"/>
    </source>
</evidence>
<gene>
    <name evidence="7 8" type="primary">aroQ</name>
    <name evidence="8" type="ORF">V2H45_03285</name>
</gene>
<dbReference type="CDD" id="cd00466">
    <property type="entry name" value="DHQase_II"/>
    <property type="match status" value="1"/>
</dbReference>
<dbReference type="InterPro" id="IPR001874">
    <property type="entry name" value="DHquinase_II"/>
</dbReference>
<comment type="similarity">
    <text evidence="3 7">Belongs to the type-II 3-dehydroquinase family.</text>
</comment>
<dbReference type="PANTHER" id="PTHR21272">
    <property type="entry name" value="CATABOLIC 3-DEHYDROQUINASE"/>
    <property type="match status" value="1"/>
</dbReference>
<dbReference type="Gene3D" id="3.40.50.9100">
    <property type="entry name" value="Dehydroquinase, class II"/>
    <property type="match status" value="1"/>
</dbReference>
<dbReference type="AlphaFoldDB" id="A0AAW9PQU2"/>
<dbReference type="Proteomes" id="UP001333818">
    <property type="component" value="Unassembled WGS sequence"/>
</dbReference>
<dbReference type="NCBIfam" id="NF003805">
    <property type="entry name" value="PRK05395.1-2"/>
    <property type="match status" value="1"/>
</dbReference>
<dbReference type="GO" id="GO:0019631">
    <property type="term" value="P:quinate catabolic process"/>
    <property type="evidence" value="ECO:0007669"/>
    <property type="project" value="TreeGrafter"/>
</dbReference>
<dbReference type="EC" id="4.2.1.10" evidence="5 7"/>
<dbReference type="GO" id="GO:0009423">
    <property type="term" value="P:chorismate biosynthetic process"/>
    <property type="evidence" value="ECO:0007669"/>
    <property type="project" value="UniProtKB-UniRule"/>
</dbReference>
<feature type="binding site" evidence="7">
    <location>
        <begin position="129"/>
        <end position="130"/>
    </location>
    <ligand>
        <name>substrate</name>
    </ligand>
</feature>
<evidence type="ECO:0000313" key="8">
    <source>
        <dbReference type="EMBL" id="MEE3715767.1"/>
    </source>
</evidence>